<dbReference type="PROSITE" id="PS50853">
    <property type="entry name" value="FN3"/>
    <property type="match status" value="1"/>
</dbReference>
<feature type="region of interest" description="Disordered" evidence="2">
    <location>
        <begin position="633"/>
        <end position="694"/>
    </location>
</feature>
<sequence>MIFITCYLLIHQSRSSQRSMISIQMDLDVGRWYKAISRVTASDLSWAVSLLQQSAFSCAVAWIAYRCYQIYEKPRDELEVLLGLDPPAVPEVSLAGITSGSVLLYQNPPENPSTPLHLALQVNGIKVGEFARGDTSIQITGLKPGKYYGIRVIATDDANLKSIGPLIQLRTLPSTQPSDDSTVGSEDVSGKCEPAAIHATSTPFENALPSPTMREPGVGQYLHQARRVVSGRRKSPATSGGEQGNVQAGQSEPSDEDKSPGAIQRLTQRLEYLRAEKEKVDKETQEEEQDSKRHLAELTKERDRLKAEYKEKEEASSELRKHGNYLDKLNRTAQSKKAAKEKQLQQKKADRQKIKDDIARWDKETIEMRQDTEEMVKENADVIAAKDKEVEDIRKNLAEDLVIIKSLEEEIRIKGIQIKEMEKEQEKLNSEGSDGQEQARIERENDQVWESKMQAMQAELNFCWQSLQQAELEKVQAEERLNWWIDRRVRNPEQFAPIPSLDFPPPVQRNRSRRNRQTNSRASTISSPPVGYQSGSPAFNNASLISPPVSIASPFFNAINGMTLPSNTDRTGISLAEVETLTGGAPMSPAANNLLPSNLFRDDDATNQHFPNASRPDYLGHANPDLFLGHAVSNSDASAHGPHTPVSAGSRAGSVFSSPHESLQNLQSYQSRPDPFNEGETHLSSSTSAPFHTSIAADSNPLATSRFANLFSFKQRGKPGTQEPPLLGTLKQGQSQSFPRNMEQDGLDSDASRRRRGSYGNWANPMAGLLNRNARAPEDSGFISARTGSGRRSRLNMFGTKFDGQDSSAFADQPSSSRTSSTYSYDQVLARPSSDSQRFGWPNLEGIPNRSSPLGANWSGRPWSRAPSRRPSVQHGSTSNLSLGSTPLGPEEHPGSFSKQSSEQAPIGTRPQSSQCSATPKLNPAAPTFKTLFSRKDGGKASKKSTRSVEKSRDKDSEKDETDETGSLHDTSFQNPRLSRDAQSITTAASTTDSHDSFDRSTSGTPTDATAPSGTKETLMQKITRKSSSSKFNLNSWAKERGLKSKPGQPSTPTEFEEDASSEGQLGKSAESTSSTPLQEKAGRTSLSWPNIRRKPKRGDQALAEAMERGSEAGDDDDA</sequence>
<feature type="compositionally biased region" description="Polar residues" evidence="2">
    <location>
        <begin position="171"/>
        <end position="184"/>
    </location>
</feature>
<feature type="region of interest" description="Disordered" evidence="2">
    <location>
        <begin position="495"/>
        <end position="533"/>
    </location>
</feature>
<keyword evidence="5" id="KW-1185">Reference proteome</keyword>
<feature type="compositionally biased region" description="Low complexity" evidence="2">
    <location>
        <begin position="815"/>
        <end position="825"/>
    </location>
</feature>
<dbReference type="PANTHER" id="PTHR43941:SF1">
    <property type="entry name" value="STRUCTURAL MAINTENANCE OF CHROMOSOMES PROTEIN 2"/>
    <property type="match status" value="1"/>
</dbReference>
<feature type="region of interest" description="Disordered" evidence="2">
    <location>
        <begin position="793"/>
        <end position="1119"/>
    </location>
</feature>
<feature type="compositionally biased region" description="Polar residues" evidence="2">
    <location>
        <begin position="655"/>
        <end position="671"/>
    </location>
</feature>
<feature type="compositionally biased region" description="Polar residues" evidence="2">
    <location>
        <begin position="682"/>
        <end position="691"/>
    </location>
</feature>
<dbReference type="SUPFAM" id="SSF49265">
    <property type="entry name" value="Fibronectin type III"/>
    <property type="match status" value="1"/>
</dbReference>
<dbReference type="InterPro" id="IPR036116">
    <property type="entry name" value="FN3_sf"/>
</dbReference>
<name>A0ABR4B0M3_9LECA</name>
<dbReference type="CDD" id="cd00063">
    <property type="entry name" value="FN3"/>
    <property type="match status" value="1"/>
</dbReference>
<evidence type="ECO:0000313" key="5">
    <source>
        <dbReference type="Proteomes" id="UP001590951"/>
    </source>
</evidence>
<feature type="domain" description="Fibronectin type-III" evidence="3">
    <location>
        <begin position="86"/>
        <end position="178"/>
    </location>
</feature>
<feature type="compositionally biased region" description="Polar residues" evidence="2">
    <location>
        <begin position="236"/>
        <end position="252"/>
    </location>
</feature>
<feature type="compositionally biased region" description="Basic and acidic residues" evidence="2">
    <location>
        <begin position="338"/>
        <end position="359"/>
    </location>
</feature>
<evidence type="ECO:0000256" key="2">
    <source>
        <dbReference type="SAM" id="MobiDB-lite"/>
    </source>
</evidence>
<feature type="compositionally biased region" description="Low complexity" evidence="2">
    <location>
        <begin position="859"/>
        <end position="871"/>
    </location>
</feature>
<comment type="caution">
    <text evidence="4">The sequence shown here is derived from an EMBL/GenBank/DDBJ whole genome shotgun (WGS) entry which is preliminary data.</text>
</comment>
<feature type="region of interest" description="Disordered" evidence="2">
    <location>
        <begin position="715"/>
        <end position="762"/>
    </location>
</feature>
<feature type="compositionally biased region" description="Polar residues" evidence="2">
    <location>
        <begin position="968"/>
        <end position="977"/>
    </location>
</feature>
<feature type="compositionally biased region" description="Polar residues" evidence="2">
    <location>
        <begin position="874"/>
        <end position="885"/>
    </location>
</feature>
<dbReference type="PANTHER" id="PTHR43941">
    <property type="entry name" value="STRUCTURAL MAINTENANCE OF CHROMOSOMES PROTEIN 2"/>
    <property type="match status" value="1"/>
</dbReference>
<proteinExistence type="predicted"/>
<organism evidence="4 5">
    <name type="scientific">Lepraria finkii</name>
    <dbReference type="NCBI Taxonomy" id="1340010"/>
    <lineage>
        <taxon>Eukaryota</taxon>
        <taxon>Fungi</taxon>
        <taxon>Dikarya</taxon>
        <taxon>Ascomycota</taxon>
        <taxon>Pezizomycotina</taxon>
        <taxon>Lecanoromycetes</taxon>
        <taxon>OSLEUM clade</taxon>
        <taxon>Lecanoromycetidae</taxon>
        <taxon>Lecanorales</taxon>
        <taxon>Lecanorineae</taxon>
        <taxon>Stereocaulaceae</taxon>
        <taxon>Lepraria</taxon>
    </lineage>
</organism>
<reference evidence="4 5" key="1">
    <citation type="submission" date="2024-09" db="EMBL/GenBank/DDBJ databases">
        <title>Rethinking Asexuality: The Enigmatic Case of Functional Sexual Genes in Lepraria (Stereocaulaceae).</title>
        <authorList>
            <person name="Doellman M."/>
            <person name="Sun Y."/>
            <person name="Barcenas-Pena A."/>
            <person name="Lumbsch H.T."/>
            <person name="Grewe F."/>
        </authorList>
    </citation>
    <scope>NUCLEOTIDE SEQUENCE [LARGE SCALE GENOMIC DNA]</scope>
    <source>
        <strain evidence="4 5">Grewe 0041</strain>
    </source>
</reference>
<protein>
    <recommendedName>
        <fullName evidence="3">Fibronectin type-III domain-containing protein</fullName>
    </recommendedName>
</protein>
<evidence type="ECO:0000256" key="1">
    <source>
        <dbReference type="SAM" id="Coils"/>
    </source>
</evidence>
<accession>A0ABR4B0M3</accession>
<feature type="region of interest" description="Disordered" evidence="2">
    <location>
        <begin position="277"/>
        <end position="359"/>
    </location>
</feature>
<dbReference type="InterPro" id="IPR003961">
    <property type="entry name" value="FN3_dom"/>
</dbReference>
<feature type="coiled-coil region" evidence="1">
    <location>
        <begin position="390"/>
        <end position="438"/>
    </location>
</feature>
<feature type="compositionally biased region" description="Polar residues" evidence="2">
    <location>
        <begin position="805"/>
        <end position="814"/>
    </location>
</feature>
<evidence type="ECO:0000259" key="3">
    <source>
        <dbReference type="PROSITE" id="PS50853"/>
    </source>
</evidence>
<dbReference type="Proteomes" id="UP001590951">
    <property type="component" value="Unassembled WGS sequence"/>
</dbReference>
<feature type="compositionally biased region" description="Low complexity" evidence="2">
    <location>
        <begin position="981"/>
        <end position="992"/>
    </location>
</feature>
<evidence type="ECO:0000313" key="4">
    <source>
        <dbReference type="EMBL" id="KAL2051448.1"/>
    </source>
</evidence>
<feature type="region of interest" description="Disordered" evidence="2">
    <location>
        <begin position="227"/>
        <end position="261"/>
    </location>
</feature>
<feature type="region of interest" description="Disordered" evidence="2">
    <location>
        <begin position="171"/>
        <end position="190"/>
    </location>
</feature>
<feature type="region of interest" description="Disordered" evidence="2">
    <location>
        <begin position="583"/>
        <end position="618"/>
    </location>
</feature>
<feature type="compositionally biased region" description="Polar residues" evidence="2">
    <location>
        <begin position="1026"/>
        <end position="1036"/>
    </location>
</feature>
<feature type="compositionally biased region" description="Polar residues" evidence="2">
    <location>
        <begin position="1000"/>
        <end position="1018"/>
    </location>
</feature>
<feature type="compositionally biased region" description="Basic and acidic residues" evidence="2">
    <location>
        <begin position="290"/>
        <end position="330"/>
    </location>
</feature>
<gene>
    <name evidence="4" type="ORF">ABVK25_008315</name>
</gene>
<feature type="compositionally biased region" description="Polar residues" evidence="2">
    <location>
        <begin position="897"/>
        <end position="920"/>
    </location>
</feature>
<feature type="compositionally biased region" description="Basic and acidic residues" evidence="2">
    <location>
        <begin position="947"/>
        <end position="958"/>
    </location>
</feature>
<keyword evidence="1" id="KW-0175">Coiled coil</keyword>
<dbReference type="EMBL" id="JBHFEH010000035">
    <property type="protein sequence ID" value="KAL2051448.1"/>
    <property type="molecule type" value="Genomic_DNA"/>
</dbReference>